<proteinExistence type="predicted"/>
<evidence type="ECO:0000313" key="3">
    <source>
        <dbReference type="WBParaSite" id="TMUE_3000011370.1"/>
    </source>
</evidence>
<dbReference type="WBParaSite" id="TMUE_3000011370.1">
    <property type="protein sequence ID" value="TMUE_3000011370.1"/>
    <property type="gene ID" value="WBGene00291818"/>
</dbReference>
<dbReference type="AlphaFoldDB" id="A0A5S6QVT9"/>
<dbReference type="STRING" id="70415.A0A5S6QVT9"/>
<sequence length="157" mass="17936">MIPVSPKKAQNSLLWLALACEKQRAPPVDLVEAPISAATTVHRSTGDISFGVKKQRRRRKRKLTGCSNVDLLEKTGLQVRHFAISSMTGEEREKQKARLAIQFGAKSAKQPYVNYKELKVQRQLQEAKRLEALKQIANLRIKGNKKKKKQKRKTKHR</sequence>
<protein>
    <submittedName>
        <fullName evidence="3">Uncharacterized protein</fullName>
    </submittedName>
</protein>
<dbReference type="Pfam" id="PF15375">
    <property type="entry name" value="FSAF1"/>
    <property type="match status" value="1"/>
</dbReference>
<reference evidence="3" key="1">
    <citation type="submission" date="2019-12" db="UniProtKB">
        <authorList>
            <consortium name="WormBaseParasite"/>
        </authorList>
    </citation>
    <scope>IDENTIFICATION</scope>
</reference>
<evidence type="ECO:0000256" key="1">
    <source>
        <dbReference type="SAM" id="MobiDB-lite"/>
    </source>
</evidence>
<feature type="compositionally biased region" description="Basic residues" evidence="1">
    <location>
        <begin position="142"/>
        <end position="157"/>
    </location>
</feature>
<dbReference type="PROSITE" id="PS51257">
    <property type="entry name" value="PROKAR_LIPOPROTEIN"/>
    <property type="match status" value="1"/>
</dbReference>
<evidence type="ECO:0000313" key="2">
    <source>
        <dbReference type="Proteomes" id="UP000046395"/>
    </source>
</evidence>
<feature type="region of interest" description="Disordered" evidence="1">
    <location>
        <begin position="138"/>
        <end position="157"/>
    </location>
</feature>
<accession>A0A5S6QVT9</accession>
<organism evidence="2 3">
    <name type="scientific">Trichuris muris</name>
    <name type="common">Mouse whipworm</name>
    <dbReference type="NCBI Taxonomy" id="70415"/>
    <lineage>
        <taxon>Eukaryota</taxon>
        <taxon>Metazoa</taxon>
        <taxon>Ecdysozoa</taxon>
        <taxon>Nematoda</taxon>
        <taxon>Enoplea</taxon>
        <taxon>Dorylaimia</taxon>
        <taxon>Trichinellida</taxon>
        <taxon>Trichuridae</taxon>
        <taxon>Trichuris</taxon>
    </lineage>
</organism>
<keyword evidence="2" id="KW-1185">Reference proteome</keyword>
<dbReference type="InterPro" id="IPR027973">
    <property type="entry name" value="FSAF1-like"/>
</dbReference>
<dbReference type="Proteomes" id="UP000046395">
    <property type="component" value="Unassembled WGS sequence"/>
</dbReference>
<name>A0A5S6QVT9_TRIMR</name>